<dbReference type="GO" id="GO:0003866">
    <property type="term" value="F:3-phosphoshikimate 1-carboxyvinyltransferase activity"/>
    <property type="evidence" value="ECO:0007669"/>
    <property type="project" value="UniProtKB-EC"/>
</dbReference>
<dbReference type="EC" id="2.5.1.19" evidence="3"/>
<comment type="catalytic activity">
    <reaction evidence="7">
        <text>3-phosphoshikimate + phosphoenolpyruvate = 5-O-(1-carboxyvinyl)-3-phosphoshikimate + phosphate</text>
        <dbReference type="Rhea" id="RHEA:21256"/>
        <dbReference type="ChEBI" id="CHEBI:43474"/>
        <dbReference type="ChEBI" id="CHEBI:57701"/>
        <dbReference type="ChEBI" id="CHEBI:58702"/>
        <dbReference type="ChEBI" id="CHEBI:145989"/>
        <dbReference type="EC" id="2.5.1.19"/>
    </reaction>
    <physiologicalReaction direction="left-to-right" evidence="7">
        <dbReference type="Rhea" id="RHEA:21257"/>
    </physiologicalReaction>
</comment>
<keyword evidence="6" id="KW-0057">Aromatic amino acid biosynthesis</keyword>
<dbReference type="Gene3D" id="3.65.10.10">
    <property type="entry name" value="Enolpyruvate transferase domain"/>
    <property type="match status" value="2"/>
</dbReference>
<dbReference type="InterPro" id="IPR013792">
    <property type="entry name" value="RNA3'P_cycl/enolpyr_Trfase_a/b"/>
</dbReference>
<evidence type="ECO:0000256" key="4">
    <source>
        <dbReference type="ARBA" id="ARBA00022605"/>
    </source>
</evidence>
<evidence type="ECO:0000256" key="7">
    <source>
        <dbReference type="ARBA" id="ARBA00044633"/>
    </source>
</evidence>
<evidence type="ECO:0000256" key="6">
    <source>
        <dbReference type="ARBA" id="ARBA00023141"/>
    </source>
</evidence>
<dbReference type="GO" id="GO:0008652">
    <property type="term" value="P:amino acid biosynthetic process"/>
    <property type="evidence" value="ECO:0007669"/>
    <property type="project" value="UniProtKB-KW"/>
</dbReference>
<accession>A0A133VJH3</accession>
<dbReference type="GO" id="GO:0009073">
    <property type="term" value="P:aromatic amino acid family biosynthetic process"/>
    <property type="evidence" value="ECO:0007669"/>
    <property type="project" value="UniProtKB-KW"/>
</dbReference>
<comment type="pathway">
    <text evidence="1">Metabolic intermediate biosynthesis; chorismate biosynthesis; chorismate from D-erythrose 4-phosphate and phosphoenolpyruvate: step 6/7.</text>
</comment>
<keyword evidence="4" id="KW-0028">Amino-acid biosynthesis</keyword>
<dbReference type="PATRIC" id="fig|1698281.3.peg.337"/>
<evidence type="ECO:0000256" key="1">
    <source>
        <dbReference type="ARBA" id="ARBA00004811"/>
    </source>
</evidence>
<evidence type="ECO:0000256" key="3">
    <source>
        <dbReference type="ARBA" id="ARBA00012450"/>
    </source>
</evidence>
<protein>
    <recommendedName>
        <fullName evidence="3">3-phosphoshikimate 1-carboxyvinyltransferase</fullName>
        <ecNumber evidence="3">2.5.1.19</ecNumber>
    </recommendedName>
</protein>
<dbReference type="InterPro" id="IPR006264">
    <property type="entry name" value="EPSP_synthase"/>
</dbReference>
<comment type="caution">
    <text evidence="9">The sequence shown here is derived from an EMBL/GenBank/DDBJ whole genome shotgun (WGS) entry which is preliminary data.</text>
</comment>
<dbReference type="AlphaFoldDB" id="A0A133VJH3"/>
<feature type="domain" description="Enolpyruvate transferase" evidence="8">
    <location>
        <begin position="7"/>
        <end position="412"/>
    </location>
</feature>
<dbReference type="PIRSF" id="PIRSF000505">
    <property type="entry name" value="EPSPS"/>
    <property type="match status" value="1"/>
</dbReference>
<dbReference type="PANTHER" id="PTHR21090:SF5">
    <property type="entry name" value="PENTAFUNCTIONAL AROM POLYPEPTIDE"/>
    <property type="match status" value="1"/>
</dbReference>
<evidence type="ECO:0000259" key="8">
    <source>
        <dbReference type="Pfam" id="PF00275"/>
    </source>
</evidence>
<dbReference type="InterPro" id="IPR001986">
    <property type="entry name" value="Enolpyruvate_Tfrase_dom"/>
</dbReference>
<evidence type="ECO:0000256" key="2">
    <source>
        <dbReference type="ARBA" id="ARBA00009948"/>
    </source>
</evidence>
<name>A0A133VJH3_9EURY</name>
<dbReference type="Pfam" id="PF00275">
    <property type="entry name" value="EPSP_synthase"/>
    <property type="match status" value="1"/>
</dbReference>
<dbReference type="Proteomes" id="UP000070404">
    <property type="component" value="Unassembled WGS sequence"/>
</dbReference>
<dbReference type="EMBL" id="LHYF01000032">
    <property type="protein sequence ID" value="KXB06602.1"/>
    <property type="molecule type" value="Genomic_DNA"/>
</dbReference>
<evidence type="ECO:0000256" key="5">
    <source>
        <dbReference type="ARBA" id="ARBA00022679"/>
    </source>
</evidence>
<dbReference type="PANTHER" id="PTHR21090">
    <property type="entry name" value="AROM/DEHYDROQUINATE SYNTHASE"/>
    <property type="match status" value="1"/>
</dbReference>
<proteinExistence type="inferred from homology"/>
<dbReference type="InterPro" id="IPR036968">
    <property type="entry name" value="Enolpyruvate_Tfrase_sf"/>
</dbReference>
<evidence type="ECO:0000313" key="9">
    <source>
        <dbReference type="EMBL" id="KXB06602.1"/>
    </source>
</evidence>
<evidence type="ECO:0000313" key="10">
    <source>
        <dbReference type="Proteomes" id="UP000070404"/>
    </source>
</evidence>
<comment type="similarity">
    <text evidence="2">Belongs to the EPSP synthase family.</text>
</comment>
<dbReference type="SUPFAM" id="SSF55205">
    <property type="entry name" value="EPT/RTPC-like"/>
    <property type="match status" value="1"/>
</dbReference>
<dbReference type="GO" id="GO:0009423">
    <property type="term" value="P:chorismate biosynthetic process"/>
    <property type="evidence" value="ECO:0007669"/>
    <property type="project" value="UniProtKB-UniPathway"/>
</dbReference>
<keyword evidence="5" id="KW-0808">Transferase</keyword>
<keyword evidence="10" id="KW-1185">Reference proteome</keyword>
<gene>
    <name evidence="9" type="ORF">AKJ52_01965</name>
</gene>
<organism evidence="9 10">
    <name type="scientific">candidate division MSBL1 archaeon SCGC-AAA382C18</name>
    <dbReference type="NCBI Taxonomy" id="1698281"/>
    <lineage>
        <taxon>Archaea</taxon>
        <taxon>Methanobacteriati</taxon>
        <taxon>Methanobacteriota</taxon>
        <taxon>candidate division MSBL1</taxon>
    </lineage>
</organism>
<sequence length="425" mass="46919">MDLISETTEKVSGKVTPSPSKFYTQFASAISLLTDGKNIINSPLLVDDTRELVKALEDMGGTSKRSKKKWSIWGIGKKPKPSGQEVDSKKSLMSMSLLTSLSALASRIMVVTGKKKVRSRNALSLINGLKKLGVDVHSTKSDETPPLIIFDSEICGGEISLDNDMNPKYLPPILLLTPYPEEGVEFELAPQFDNYITEMALQLMEKSGIGIEKEENQLMINHGEYETIEITPPLDMFSILPFVIGSVITGGELKIPKLEEVVNREEFLSLMDRIGLRFENLDGEITLPENQELEARKYSLRNFPEILPFFAVLACFADGKTHIRDAERARNMKSDQISTICEALEKMGADIEEKEDGLIIKGPAELEGAKVNGRKDDSIVAALGTAGLGAEGKTIIKNRAETLRESYPHFVSTFKDLGAEIGYSR</sequence>
<reference evidence="9 10" key="1">
    <citation type="journal article" date="2016" name="Sci. Rep.">
        <title>Metabolic traits of an uncultured archaeal lineage -MSBL1- from brine pools of the Red Sea.</title>
        <authorList>
            <person name="Mwirichia R."/>
            <person name="Alam I."/>
            <person name="Rashid M."/>
            <person name="Vinu M."/>
            <person name="Ba-Alawi W."/>
            <person name="Anthony Kamau A."/>
            <person name="Kamanda Ngugi D."/>
            <person name="Goker M."/>
            <person name="Klenk H.P."/>
            <person name="Bajic V."/>
            <person name="Stingl U."/>
        </authorList>
    </citation>
    <scope>NUCLEOTIDE SEQUENCE [LARGE SCALE GENOMIC DNA]</scope>
    <source>
        <strain evidence="9">SCGC-AAA382C18</strain>
    </source>
</reference>
<dbReference type="UniPathway" id="UPA00053">
    <property type="reaction ID" value="UER00089"/>
</dbReference>